<accession>A0A0F9PZN3</accession>
<organism evidence="1">
    <name type="scientific">marine sediment metagenome</name>
    <dbReference type="NCBI Taxonomy" id="412755"/>
    <lineage>
        <taxon>unclassified sequences</taxon>
        <taxon>metagenomes</taxon>
        <taxon>ecological metagenomes</taxon>
    </lineage>
</organism>
<gene>
    <name evidence="1" type="ORF">LCGC14_0836590</name>
</gene>
<name>A0A0F9PZN3_9ZZZZ</name>
<dbReference type="EMBL" id="LAZR01002428">
    <property type="protein sequence ID" value="KKN30182.1"/>
    <property type="molecule type" value="Genomic_DNA"/>
</dbReference>
<comment type="caution">
    <text evidence="1">The sequence shown here is derived from an EMBL/GenBank/DDBJ whole genome shotgun (WGS) entry which is preliminary data.</text>
</comment>
<reference evidence="1" key="1">
    <citation type="journal article" date="2015" name="Nature">
        <title>Complex archaea that bridge the gap between prokaryotes and eukaryotes.</title>
        <authorList>
            <person name="Spang A."/>
            <person name="Saw J.H."/>
            <person name="Jorgensen S.L."/>
            <person name="Zaremba-Niedzwiedzka K."/>
            <person name="Martijn J."/>
            <person name="Lind A.E."/>
            <person name="van Eijk R."/>
            <person name="Schleper C."/>
            <person name="Guy L."/>
            <person name="Ettema T.J."/>
        </authorList>
    </citation>
    <scope>NUCLEOTIDE SEQUENCE</scope>
</reference>
<proteinExistence type="predicted"/>
<protein>
    <submittedName>
        <fullName evidence="1">Uncharacterized protein</fullName>
    </submittedName>
</protein>
<dbReference type="AlphaFoldDB" id="A0A0F9PZN3"/>
<sequence length="60" mass="7088">MKEFEVYKDNEYKLTLSANGTYTLWEFEDGKWYGSATGPHKYILMVLRDHKLDRIISAIT</sequence>
<evidence type="ECO:0000313" key="1">
    <source>
        <dbReference type="EMBL" id="KKN30182.1"/>
    </source>
</evidence>